<sequence length="174" mass="20041">MTIRKPLDLVRFISSFSVLPDGTIPLNEMGNTTQFESSLYTPSFSVSALARLTLDDIKQNKIELINVPLDPRTIVAQVMDSDLATYNPRVYVLVCAVVLESFSLLYSLEETRTSLQYVTKKDILKIKQNINYIADYFGTERKYRKMIETLRDIDISIGYLENQVESVMNRWVVR</sequence>
<dbReference type="GeneID" id="24723479"/>
<reference evidence="2" key="1">
    <citation type="submission" date="2014-01" db="EMBL/GenBank/DDBJ databases">
        <title>Genomic and Proteomic Analysis of Broad Host Range Virulent Bacillus Group Phage BCP8-2 Leading To the Creation of New Genus within Myoviruses.</title>
        <authorList>
            <person name="Bandara N."/>
            <person name="Asare P.T."/>
            <person name="Kim K.P."/>
        </authorList>
    </citation>
    <scope>NUCLEOTIDE SEQUENCE [LARGE SCALE GENOMIC DNA]</scope>
</reference>
<dbReference type="EMBL" id="KJ081346">
    <property type="protein sequence ID" value="AHJ87253.1"/>
    <property type="molecule type" value="Genomic_DNA"/>
</dbReference>
<name>A0A0E3D9U9_9CAUD</name>
<evidence type="ECO:0000313" key="2">
    <source>
        <dbReference type="Proteomes" id="UP000033014"/>
    </source>
</evidence>
<gene>
    <name evidence="1" type="ORF">BCP8-2_215</name>
</gene>
<protein>
    <submittedName>
        <fullName evidence="1">Putative membrane protein</fullName>
    </submittedName>
</protein>
<proteinExistence type="predicted"/>
<dbReference type="KEGG" id="vg:24723479"/>
<organism evidence="1 2">
    <name type="scientific">Bacillus phage BCP8-2</name>
    <dbReference type="NCBI Taxonomy" id="1129192"/>
    <lineage>
        <taxon>Viruses</taxon>
        <taxon>Duplodnaviria</taxon>
        <taxon>Heunggongvirae</taxon>
        <taxon>Uroviricota</taxon>
        <taxon>Caudoviricetes</taxon>
        <taxon>Herelleviridae</taxon>
        <taxon>Bastillevirinae</taxon>
        <taxon>Caeruleovirus</taxon>
        <taxon>Caeruleovirus BCP82</taxon>
    </lineage>
</organism>
<accession>A0A0E3D9U9</accession>
<dbReference type="RefSeq" id="YP_009149776.1">
    <property type="nucleotide sequence ID" value="NC_027355.1"/>
</dbReference>
<evidence type="ECO:0000313" key="1">
    <source>
        <dbReference type="EMBL" id="AHJ87253.1"/>
    </source>
</evidence>
<reference evidence="1 2" key="2">
    <citation type="journal article" date="2015" name="Arch. Virol.">
        <title>Complete genome sequence analysis and identification of putative metallo-beta-lactamase and SpoIIIE homologs in Bacillus cereus group phage BCP8-2, a new member of the proposed Bastille-like group.</title>
        <authorList>
            <person name="Asare P.T."/>
            <person name="Bandara N."/>
            <person name="Jeong T.Y."/>
            <person name="Ryu S."/>
            <person name="Klumpp J."/>
            <person name="Kim K.P."/>
        </authorList>
    </citation>
    <scope>NUCLEOTIDE SEQUENCE [LARGE SCALE GENOMIC DNA]</scope>
    <source>
        <strain evidence="1">BCP8-2</strain>
    </source>
</reference>
<dbReference type="Proteomes" id="UP000033014">
    <property type="component" value="Segment"/>
</dbReference>
<keyword evidence="2" id="KW-1185">Reference proteome</keyword>
<dbReference type="OrthoDB" id="10903at10239"/>